<dbReference type="SUPFAM" id="SSF54534">
    <property type="entry name" value="FKBP-like"/>
    <property type="match status" value="2"/>
</dbReference>
<feature type="domain" description="PpiC" evidence="3">
    <location>
        <begin position="122"/>
        <end position="224"/>
    </location>
</feature>
<dbReference type="InterPro" id="IPR050245">
    <property type="entry name" value="PrsA_foldase"/>
</dbReference>
<protein>
    <submittedName>
        <fullName evidence="4">Putative peptidyl-prolyl cis-trans isomerase</fullName>
    </submittedName>
</protein>
<keyword evidence="1 4" id="KW-0413">Isomerase</keyword>
<evidence type="ECO:0000256" key="2">
    <source>
        <dbReference type="SAM" id="SignalP"/>
    </source>
</evidence>
<dbReference type="RefSeq" id="WP_129751697.1">
    <property type="nucleotide sequence ID" value="NZ_JUIW01000009.1"/>
</dbReference>
<dbReference type="OrthoDB" id="14196at2"/>
<keyword evidence="5" id="KW-1185">Reference proteome</keyword>
<evidence type="ECO:0000313" key="5">
    <source>
        <dbReference type="Proteomes" id="UP000289775"/>
    </source>
</evidence>
<dbReference type="PROSITE" id="PS50198">
    <property type="entry name" value="PPIC_PPIASE_2"/>
    <property type="match status" value="2"/>
</dbReference>
<feature type="chain" id="PRO_5019388455" evidence="2">
    <location>
        <begin position="21"/>
        <end position="658"/>
    </location>
</feature>
<sequence>MKLKKVLLGVALCASSLSFSQKTQKEVLFTVNDNPYYTDEFIRVYKKNLDLVKDDSQKDLDNYIDLFIGYKLKVNKAYELGLQDNKKYQMELKNYRTQLSKNYLIDREVTDELVKEAYDRMQKEIKASHILFQIDENALPADTLKLYQKVMDIRKKALAGEDFGKLALKYSEDSSVTENKGELGYFSALRMVYPFETGAYNTPKGQISMPIRTRFGYHLIKVEDVRPYRGEVTVAHIMIAKPKDTLNAAEMAKVKTRVEEIYQKLKQGEDFAELAKQFSQDAYTNGKGGVLDKFSSGTLASVKFEDKAFLLKKAGDYTKPFETKFGWHIVKLIEKHPLKSFDEMKSDIEARVAKDDRSTVIAAAMTEKLKKQYPLVTDKAMYAKAKAAVNDDFYTVKWMLPKSADAYNTTLLTINNDKKYTAWDFLEYVNSQQKSGITAKPVSRLVEILYDKFSSDKLKAYYDAHLEEEFPDFAAVMQEYRDGLLLFDLMEKEIWEKAKNDTVGLQNYYHAHIKDYQWGDRVDAEIYSSTDKSVVEQARKYLKKNKDAAYIKGELNTKDKVSVIEKSGVFPQDSKALPQMDKWKTGVSDIINEGNYYYVLKVNKVLPVTAKTLDECKGRVVNDYQQYLESTWIDNLEKEFTVKVNQDVFAKVKKQLNQ</sequence>
<dbReference type="Pfam" id="PF00639">
    <property type="entry name" value="Rotamase"/>
    <property type="match status" value="1"/>
</dbReference>
<evidence type="ECO:0000259" key="3">
    <source>
        <dbReference type="PROSITE" id="PS50198"/>
    </source>
</evidence>
<dbReference type="EMBL" id="JUIW01000009">
    <property type="protein sequence ID" value="RYJ41675.1"/>
    <property type="molecule type" value="Genomic_DNA"/>
</dbReference>
<dbReference type="InterPro" id="IPR000297">
    <property type="entry name" value="PPIase_PpiC"/>
</dbReference>
<gene>
    <name evidence="4" type="ORF">NU09_2600</name>
</gene>
<dbReference type="Gene3D" id="3.10.50.40">
    <property type="match status" value="2"/>
</dbReference>
<organism evidence="4 5">
    <name type="scientific">Flavobacterium beibuense</name>
    <dbReference type="NCBI Taxonomy" id="657326"/>
    <lineage>
        <taxon>Bacteria</taxon>
        <taxon>Pseudomonadati</taxon>
        <taxon>Bacteroidota</taxon>
        <taxon>Flavobacteriia</taxon>
        <taxon>Flavobacteriales</taxon>
        <taxon>Flavobacteriaceae</taxon>
        <taxon>Flavobacterium</taxon>
    </lineage>
</organism>
<proteinExistence type="predicted"/>
<keyword evidence="1" id="KW-0697">Rotamase</keyword>
<evidence type="ECO:0000256" key="1">
    <source>
        <dbReference type="PROSITE-ProRule" id="PRU00278"/>
    </source>
</evidence>
<dbReference type="PANTHER" id="PTHR47245:SF2">
    <property type="entry name" value="PEPTIDYL-PROLYL CIS-TRANS ISOMERASE HP_0175-RELATED"/>
    <property type="match status" value="1"/>
</dbReference>
<evidence type="ECO:0000313" key="4">
    <source>
        <dbReference type="EMBL" id="RYJ41675.1"/>
    </source>
</evidence>
<feature type="signal peptide" evidence="2">
    <location>
        <begin position="1"/>
        <end position="20"/>
    </location>
</feature>
<dbReference type="Proteomes" id="UP000289775">
    <property type="component" value="Unassembled WGS sequence"/>
</dbReference>
<dbReference type="Pfam" id="PF13616">
    <property type="entry name" value="Rotamase_3"/>
    <property type="match status" value="1"/>
</dbReference>
<dbReference type="PANTHER" id="PTHR47245">
    <property type="entry name" value="PEPTIDYLPROLYL ISOMERASE"/>
    <property type="match status" value="1"/>
</dbReference>
<name>A0A444W719_9FLAO</name>
<feature type="domain" description="PpiC" evidence="3">
    <location>
        <begin position="229"/>
        <end position="334"/>
    </location>
</feature>
<dbReference type="Pfam" id="PF13145">
    <property type="entry name" value="Rotamase_2"/>
    <property type="match status" value="1"/>
</dbReference>
<dbReference type="GO" id="GO:0003755">
    <property type="term" value="F:peptidyl-prolyl cis-trans isomerase activity"/>
    <property type="evidence" value="ECO:0007669"/>
    <property type="project" value="UniProtKB-KW"/>
</dbReference>
<reference evidence="4 5" key="1">
    <citation type="submission" date="2014-12" db="EMBL/GenBank/DDBJ databases">
        <title>Genome sequence of Flavobacterium beibuense RSKm HC5.</title>
        <authorList>
            <person name="Kim J.F."/>
            <person name="Song J.Y."/>
            <person name="Kwak M.-J."/>
            <person name="Lee S.-W."/>
        </authorList>
    </citation>
    <scope>NUCLEOTIDE SEQUENCE [LARGE SCALE GENOMIC DNA]</scope>
    <source>
        <strain evidence="4 5">RSKm HC5</strain>
    </source>
</reference>
<keyword evidence="2" id="KW-0732">Signal</keyword>
<comment type="caution">
    <text evidence="4">The sequence shown here is derived from an EMBL/GenBank/DDBJ whole genome shotgun (WGS) entry which is preliminary data.</text>
</comment>
<dbReference type="InterPro" id="IPR046357">
    <property type="entry name" value="PPIase_dom_sf"/>
</dbReference>
<dbReference type="AlphaFoldDB" id="A0A444W719"/>
<accession>A0A444W719</accession>